<dbReference type="AlphaFoldDB" id="A0A0F5FMX0"/>
<name>A0A0F5FMX0_9HYPH</name>
<dbReference type="PATRIC" id="fig|429727.3.peg.380"/>
<protein>
    <recommendedName>
        <fullName evidence="1">DUF4180 domain-containing protein</fullName>
    </recommendedName>
</protein>
<dbReference type="STRING" id="429727.VE26_01795"/>
<evidence type="ECO:0000313" key="2">
    <source>
        <dbReference type="EMBL" id="KKB10191.1"/>
    </source>
</evidence>
<dbReference type="Proteomes" id="UP000033649">
    <property type="component" value="Unassembled WGS sequence"/>
</dbReference>
<evidence type="ECO:0000313" key="3">
    <source>
        <dbReference type="Proteomes" id="UP000033649"/>
    </source>
</evidence>
<dbReference type="InterPro" id="IPR025438">
    <property type="entry name" value="DUF4180"/>
</dbReference>
<keyword evidence="3" id="KW-1185">Reference proteome</keyword>
<comment type="caution">
    <text evidence="2">The sequence shown here is derived from an EMBL/GenBank/DDBJ whole genome shotgun (WGS) entry which is preliminary data.</text>
</comment>
<dbReference type="EMBL" id="JZEY01000054">
    <property type="protein sequence ID" value="KKB10191.1"/>
    <property type="molecule type" value="Genomic_DNA"/>
</dbReference>
<evidence type="ECO:0000259" key="1">
    <source>
        <dbReference type="Pfam" id="PF13788"/>
    </source>
</evidence>
<sequence>MQTEIVNGVHLFFVADQGPALGSEDDALDLIGQTYGSAAEMLVVPAARFAPHFFELANKQAGHFFQKLQNYRMRLAIVGDISAPLAASGALRDFVGETNRIGHHLFVADRAALDAALGSKA</sequence>
<feature type="domain" description="DUF4180" evidence="1">
    <location>
        <begin position="7"/>
        <end position="117"/>
    </location>
</feature>
<dbReference type="Pfam" id="PF13788">
    <property type="entry name" value="DUF4180"/>
    <property type="match status" value="1"/>
</dbReference>
<dbReference type="OrthoDB" id="8595425at2"/>
<gene>
    <name evidence="2" type="ORF">VE26_01795</name>
</gene>
<proteinExistence type="predicted"/>
<reference evidence="2 3" key="1">
    <citation type="submission" date="2015-03" db="EMBL/GenBank/DDBJ databases">
        <authorList>
            <person name="Hassan Y."/>
            <person name="Lepp D."/>
            <person name="Li X.-Z."/>
            <person name="Zhou T."/>
        </authorList>
    </citation>
    <scope>NUCLEOTIDE SEQUENCE [LARGE SCALE GENOMIC DNA]</scope>
    <source>
        <strain evidence="2 3">IPL18</strain>
    </source>
</reference>
<organism evidence="2 3">
    <name type="scientific">Devosia chinhatensis</name>
    <dbReference type="NCBI Taxonomy" id="429727"/>
    <lineage>
        <taxon>Bacteria</taxon>
        <taxon>Pseudomonadati</taxon>
        <taxon>Pseudomonadota</taxon>
        <taxon>Alphaproteobacteria</taxon>
        <taxon>Hyphomicrobiales</taxon>
        <taxon>Devosiaceae</taxon>
        <taxon>Devosia</taxon>
    </lineage>
</organism>
<accession>A0A0F5FMX0</accession>